<evidence type="ECO:0000313" key="2">
    <source>
        <dbReference type="EMBL" id="PQO40412.1"/>
    </source>
</evidence>
<organism evidence="2 3">
    <name type="scientific">Blastopirellula marina</name>
    <dbReference type="NCBI Taxonomy" id="124"/>
    <lineage>
        <taxon>Bacteria</taxon>
        <taxon>Pseudomonadati</taxon>
        <taxon>Planctomycetota</taxon>
        <taxon>Planctomycetia</taxon>
        <taxon>Pirellulales</taxon>
        <taxon>Pirellulaceae</taxon>
        <taxon>Blastopirellula</taxon>
    </lineage>
</organism>
<dbReference type="InterPro" id="IPR000836">
    <property type="entry name" value="PRTase_dom"/>
</dbReference>
<dbReference type="RefSeq" id="WP_105327648.1">
    <property type="nucleotide sequence ID" value="NZ_PUHY01000001.1"/>
</dbReference>
<reference evidence="2 3" key="1">
    <citation type="submission" date="2018-02" db="EMBL/GenBank/DDBJ databases">
        <title>Comparative genomes isolates from brazilian mangrove.</title>
        <authorList>
            <person name="Araujo J.E."/>
            <person name="Taketani R.G."/>
            <person name="Silva M.C.P."/>
            <person name="Loureco M.V."/>
            <person name="Andreote F.D."/>
        </authorList>
    </citation>
    <scope>NUCLEOTIDE SEQUENCE [LARGE SCALE GENOMIC DNA]</scope>
    <source>
        <strain evidence="2 3">Hex-1 MGV</strain>
    </source>
</reference>
<dbReference type="Pfam" id="PF11202">
    <property type="entry name" value="StiP"/>
    <property type="match status" value="1"/>
</dbReference>
<protein>
    <recommendedName>
        <fullName evidence="1">Cysteine protease StiP N-terminal domain-containing protein</fullName>
    </recommendedName>
</protein>
<accession>A0A2S8G7I6</accession>
<proteinExistence type="predicted"/>
<gene>
    <name evidence="2" type="ORF">C5Y83_00280</name>
</gene>
<comment type="caution">
    <text evidence="2">The sequence shown here is derived from an EMBL/GenBank/DDBJ whole genome shotgun (WGS) entry which is preliminary data.</text>
</comment>
<dbReference type="EMBL" id="PUHY01000001">
    <property type="protein sequence ID" value="PQO40412.1"/>
    <property type="molecule type" value="Genomic_DNA"/>
</dbReference>
<dbReference type="AlphaFoldDB" id="A0A2S8G7I6"/>
<dbReference type="InterPro" id="IPR029057">
    <property type="entry name" value="PRTase-like"/>
</dbReference>
<dbReference type="Proteomes" id="UP000238322">
    <property type="component" value="Unassembled WGS sequence"/>
</dbReference>
<dbReference type="SUPFAM" id="SSF53271">
    <property type="entry name" value="PRTase-like"/>
    <property type="match status" value="1"/>
</dbReference>
<dbReference type="OrthoDB" id="1663315at2"/>
<evidence type="ECO:0000313" key="3">
    <source>
        <dbReference type="Proteomes" id="UP000238322"/>
    </source>
</evidence>
<sequence>MASWFEAPLWKMRIYASLREEVDPSTDRHYFRQRSVGYTGDLSFWKTPSPEPELAPLLIERLSMPLAPDDSICLAASTLAARIKSYFDPQQTLFVAILRAGVPLAAWLRKMLPGAEAVATSLFVGLGIDQTALAAIRADYPDRKIVFVDGWTGKGGVANELRRLEAGPLAVLSDPWGQAEFRGTRDDIFSPSACFTGPTTLGFSRTFHSDDNKPFAAYRFPDELLQASFVESWLASCPETREDTLQDKSEFRIKHESPLRLHSNEVCRALINSNPETLLFAESDSIVRAKYEFLLALAEAQKVPQRFNVSELDELNAQVACTLRLSC</sequence>
<dbReference type="CDD" id="cd06223">
    <property type="entry name" value="PRTases_typeI"/>
    <property type="match status" value="1"/>
</dbReference>
<name>A0A2S8G7I6_9BACT</name>
<dbReference type="InterPro" id="IPR011215">
    <property type="entry name" value="StiP_N"/>
</dbReference>
<evidence type="ECO:0000259" key="1">
    <source>
        <dbReference type="Pfam" id="PF11202"/>
    </source>
</evidence>
<feature type="domain" description="Cysteine protease StiP N-terminal" evidence="1">
    <location>
        <begin position="71"/>
        <end position="212"/>
    </location>
</feature>